<keyword evidence="4" id="KW-1185">Reference proteome</keyword>
<name>A0A4R2TB68_9FIRM</name>
<proteinExistence type="predicted"/>
<keyword evidence="1" id="KW-0472">Membrane</keyword>
<evidence type="ECO:0000259" key="2">
    <source>
        <dbReference type="Pfam" id="PF22570"/>
    </source>
</evidence>
<dbReference type="AlphaFoldDB" id="A0A4R2TB68"/>
<gene>
    <name evidence="3" type="ORF">EDD79_10283</name>
</gene>
<keyword evidence="1" id="KW-0812">Transmembrane</keyword>
<dbReference type="InterPro" id="IPR054331">
    <property type="entry name" value="LiaF_TM"/>
</dbReference>
<feature type="domain" description="LiaF transmembrane" evidence="2">
    <location>
        <begin position="6"/>
        <end position="104"/>
    </location>
</feature>
<dbReference type="Pfam" id="PF22570">
    <property type="entry name" value="LiaF-TM"/>
    <property type="match status" value="1"/>
</dbReference>
<dbReference type="PANTHER" id="PTHR40763">
    <property type="entry name" value="MEMBRANE PROTEIN-RELATED"/>
    <property type="match status" value="1"/>
</dbReference>
<feature type="transmembrane region" description="Helical" evidence="1">
    <location>
        <begin position="30"/>
        <end position="51"/>
    </location>
</feature>
<evidence type="ECO:0000313" key="3">
    <source>
        <dbReference type="EMBL" id="TCQ00600.1"/>
    </source>
</evidence>
<evidence type="ECO:0000256" key="1">
    <source>
        <dbReference type="SAM" id="Phobius"/>
    </source>
</evidence>
<protein>
    <submittedName>
        <fullName evidence="3">Cell wall-active antibiotic response 4TMS protein YvqF</fullName>
    </submittedName>
</protein>
<dbReference type="Proteomes" id="UP000295504">
    <property type="component" value="Unassembled WGS sequence"/>
</dbReference>
<dbReference type="RefSeq" id="WP_132848956.1">
    <property type="nucleotide sequence ID" value="NZ_CP058648.1"/>
</dbReference>
<accession>A0A4R2TB68</accession>
<reference evidence="3 4" key="1">
    <citation type="submission" date="2019-03" db="EMBL/GenBank/DDBJ databases">
        <title>Genomic Encyclopedia of Type Strains, Phase IV (KMG-IV): sequencing the most valuable type-strain genomes for metagenomic binning, comparative biology and taxonomic classification.</title>
        <authorList>
            <person name="Goeker M."/>
        </authorList>
    </citation>
    <scope>NUCLEOTIDE SEQUENCE [LARGE SCALE GENOMIC DNA]</scope>
    <source>
        <strain evidence="3 4">DSM 100013</strain>
    </source>
</reference>
<feature type="transmembrane region" description="Helical" evidence="1">
    <location>
        <begin position="58"/>
        <end position="78"/>
    </location>
</feature>
<dbReference type="PANTHER" id="PTHR40763:SF5">
    <property type="entry name" value="MEMBRANE PROTEIN"/>
    <property type="match status" value="1"/>
</dbReference>
<sequence length="221" mass="24343">MNGRKLFGLILVALGIILMLDKVGMYAVNFAYIISNYWPMAIVLIGIFNLFDNSHSKLGSLITVTIGVLLQLKILGYFNIFNYLYLWPVILILLGIHVIFSKSDGKYKDTRDKIDSVALFSGCNTRNFSQNFKGGSVVAIFGAADIDLRDAQAIAGKEMSLDVFTLFGGVDLIVPKEWNVTVKGLPLFGGWSNKTIVSKNIESPLLKISCFVAFGGMDIKN</sequence>
<feature type="transmembrane region" description="Helical" evidence="1">
    <location>
        <begin position="84"/>
        <end position="101"/>
    </location>
</feature>
<keyword evidence="1" id="KW-1133">Transmembrane helix</keyword>
<organism evidence="3 4">
    <name type="scientific">Serpentinicella alkaliphila</name>
    <dbReference type="NCBI Taxonomy" id="1734049"/>
    <lineage>
        <taxon>Bacteria</taxon>
        <taxon>Bacillati</taxon>
        <taxon>Bacillota</taxon>
        <taxon>Clostridia</taxon>
        <taxon>Peptostreptococcales</taxon>
        <taxon>Natronincolaceae</taxon>
        <taxon>Serpentinicella</taxon>
    </lineage>
</organism>
<dbReference type="OrthoDB" id="3636235at2"/>
<comment type="caution">
    <text evidence="3">The sequence shown here is derived from an EMBL/GenBank/DDBJ whole genome shotgun (WGS) entry which is preliminary data.</text>
</comment>
<evidence type="ECO:0000313" key="4">
    <source>
        <dbReference type="Proteomes" id="UP000295504"/>
    </source>
</evidence>
<dbReference type="EMBL" id="SLYC01000028">
    <property type="protein sequence ID" value="TCQ00600.1"/>
    <property type="molecule type" value="Genomic_DNA"/>
</dbReference>